<name>A0AA48M8T1_9BACL</name>
<keyword evidence="1" id="KW-0802">TPR repeat</keyword>
<dbReference type="PROSITE" id="PS50005">
    <property type="entry name" value="TPR"/>
    <property type="match status" value="4"/>
</dbReference>
<dbReference type="EMBL" id="OY569118">
    <property type="protein sequence ID" value="CAJ1002368.1"/>
    <property type="molecule type" value="Genomic_DNA"/>
</dbReference>
<dbReference type="InterPro" id="IPR019734">
    <property type="entry name" value="TPR_rpt"/>
</dbReference>
<feature type="repeat" description="TPR" evidence="1">
    <location>
        <begin position="82"/>
        <end position="115"/>
    </location>
</feature>
<keyword evidence="4" id="KW-1185">Reference proteome</keyword>
<evidence type="ECO:0000313" key="4">
    <source>
        <dbReference type="Proteomes" id="UP001189619"/>
    </source>
</evidence>
<dbReference type="KEGG" id="bayd:BSPP4475_08575"/>
<sequence length="274" mass="31678">MPNPQPLSPIESSKSSGLLVQDGSRFRIKFYLLWAWWHLCLLVVPRSSSARFHLGNAYAAQGMEEQAIKNWKRCVEQEPGHAKAWHNLAALYMQKERWSEAMQAFAQLRRLHPAQAEHAFHYGRCLEEAGQVSEALQAYEQALEQAPEQIEWRYAVAKSLLRHKRLKEAAEHLRHIVAVREDHVGAYEHLGKIYLALKKYEAAERMFQKALAHAEHPDPLYYVLGMVAERRGQVEEARAYYERITALNLVTEAKKRLEAIRQEQAKAQTEQMQG</sequence>
<protein>
    <submittedName>
        <fullName evidence="3">TPR-REGION domain-containing protein</fullName>
    </submittedName>
</protein>
<dbReference type="InterPro" id="IPR011990">
    <property type="entry name" value="TPR-like_helical_dom_sf"/>
</dbReference>
<feature type="repeat" description="TPR" evidence="1">
    <location>
        <begin position="184"/>
        <end position="217"/>
    </location>
</feature>
<accession>A0AA48M8T1</accession>
<dbReference type="SMART" id="SM00028">
    <property type="entry name" value="TPR"/>
    <property type="match status" value="6"/>
</dbReference>
<dbReference type="Gene3D" id="1.25.40.10">
    <property type="entry name" value="Tetratricopeptide repeat domain"/>
    <property type="match status" value="1"/>
</dbReference>
<proteinExistence type="predicted"/>
<evidence type="ECO:0000313" key="3">
    <source>
        <dbReference type="EMBL" id="CAJ1002368.1"/>
    </source>
</evidence>
<feature type="repeat" description="TPR" evidence="1">
    <location>
        <begin position="48"/>
        <end position="81"/>
    </location>
</feature>
<feature type="domain" description="Tetratricopeptide repeat protein 21A/21B C-terminal ARM" evidence="2">
    <location>
        <begin position="129"/>
        <end position="243"/>
    </location>
</feature>
<evidence type="ECO:0000256" key="1">
    <source>
        <dbReference type="PROSITE-ProRule" id="PRU00339"/>
    </source>
</evidence>
<dbReference type="Pfam" id="PF25063">
    <property type="entry name" value="ARM_TT21_C"/>
    <property type="match status" value="1"/>
</dbReference>
<dbReference type="Pfam" id="PF14559">
    <property type="entry name" value="TPR_19"/>
    <property type="match status" value="1"/>
</dbReference>
<dbReference type="AlphaFoldDB" id="A0AA48M8T1"/>
<dbReference type="PANTHER" id="PTHR12558:SF13">
    <property type="entry name" value="CELL DIVISION CYCLE PROTEIN 27 HOMOLOG"/>
    <property type="match status" value="1"/>
</dbReference>
<dbReference type="Proteomes" id="UP001189619">
    <property type="component" value="Chromosome"/>
</dbReference>
<reference evidence="3" key="1">
    <citation type="submission" date="2023-07" db="EMBL/GenBank/DDBJ databases">
        <authorList>
            <person name="Ivanov I."/>
            <person name="Teneva D."/>
            <person name="Stoikov I."/>
        </authorList>
    </citation>
    <scope>NUCLEOTIDE SEQUENCE</scope>
    <source>
        <strain evidence="3">4475</strain>
    </source>
</reference>
<dbReference type="InterPro" id="IPR056834">
    <property type="entry name" value="ARM_TT21_C"/>
</dbReference>
<dbReference type="SUPFAM" id="SSF48452">
    <property type="entry name" value="TPR-like"/>
    <property type="match status" value="1"/>
</dbReference>
<dbReference type="RefSeq" id="WP_212133153.1">
    <property type="nucleotide sequence ID" value="NZ_OY569118.1"/>
</dbReference>
<gene>
    <name evidence="3" type="ORF">BSPP4475_08575</name>
</gene>
<organism evidence="3 4">
    <name type="scientific">Brevibacillus aydinogluensis</name>
    <dbReference type="NCBI Taxonomy" id="927786"/>
    <lineage>
        <taxon>Bacteria</taxon>
        <taxon>Bacillati</taxon>
        <taxon>Bacillota</taxon>
        <taxon>Bacilli</taxon>
        <taxon>Bacillales</taxon>
        <taxon>Paenibacillaceae</taxon>
        <taxon>Brevibacillus</taxon>
    </lineage>
</organism>
<evidence type="ECO:0000259" key="2">
    <source>
        <dbReference type="Pfam" id="PF25063"/>
    </source>
</evidence>
<feature type="repeat" description="TPR" evidence="1">
    <location>
        <begin position="116"/>
        <end position="149"/>
    </location>
</feature>
<dbReference type="PANTHER" id="PTHR12558">
    <property type="entry name" value="CELL DIVISION CYCLE 16,23,27"/>
    <property type="match status" value="1"/>
</dbReference>